<dbReference type="Proteomes" id="UP000050424">
    <property type="component" value="Unassembled WGS sequence"/>
</dbReference>
<evidence type="ECO:0000313" key="2">
    <source>
        <dbReference type="Proteomes" id="UP000050424"/>
    </source>
</evidence>
<comment type="caution">
    <text evidence="1">The sequence shown here is derived from an EMBL/GenBank/DDBJ whole genome shotgun (WGS) entry which is preliminary data.</text>
</comment>
<sequence length="150" mass="16562">MSSNNYNFGTGSDSYVPLPDADMTAEYDHIANTVAVQKAVETILKSLPESDIRVSRAWTIIMSSAEVILWAATENGRIVTLSPPHGPLRAGLRSLHQQLGTEQAAVVDIIDSTQVLFWWRLPDVDDHHPMTAPADEIDPSKKNWVKIKGN</sequence>
<keyword evidence="2" id="KW-1185">Reference proteome</keyword>
<name>A0A0P7BGJ8_9HYPO</name>
<organism evidence="1 2">
    <name type="scientific">Neonectria ditissima</name>
    <dbReference type="NCBI Taxonomy" id="78410"/>
    <lineage>
        <taxon>Eukaryota</taxon>
        <taxon>Fungi</taxon>
        <taxon>Dikarya</taxon>
        <taxon>Ascomycota</taxon>
        <taxon>Pezizomycotina</taxon>
        <taxon>Sordariomycetes</taxon>
        <taxon>Hypocreomycetidae</taxon>
        <taxon>Hypocreales</taxon>
        <taxon>Nectriaceae</taxon>
        <taxon>Neonectria</taxon>
    </lineage>
</organism>
<reference evidence="1 2" key="1">
    <citation type="submission" date="2015-09" db="EMBL/GenBank/DDBJ databases">
        <title>Draft genome of a European isolate of the apple canker pathogen Neonectria ditissima.</title>
        <authorList>
            <person name="Gomez-Cortecero A."/>
            <person name="Harrison R.J."/>
            <person name="Armitage A.D."/>
        </authorList>
    </citation>
    <scope>NUCLEOTIDE SEQUENCE [LARGE SCALE GENOMIC DNA]</scope>
    <source>
        <strain evidence="1 2">R09/05</strain>
    </source>
</reference>
<evidence type="ECO:0000313" key="1">
    <source>
        <dbReference type="EMBL" id="KPM45911.1"/>
    </source>
</evidence>
<gene>
    <name evidence="1" type="ORF">AK830_g691</name>
</gene>
<dbReference type="AlphaFoldDB" id="A0A0P7BGJ8"/>
<protein>
    <submittedName>
        <fullName evidence="1">Uncharacterized protein</fullName>
    </submittedName>
</protein>
<accession>A0A0P7BGJ8</accession>
<dbReference type="EMBL" id="LKCW01000004">
    <property type="protein sequence ID" value="KPM45911.1"/>
    <property type="molecule type" value="Genomic_DNA"/>
</dbReference>
<proteinExistence type="predicted"/>